<dbReference type="GO" id="GO:0016747">
    <property type="term" value="F:acyltransferase activity, transferring groups other than amino-acyl groups"/>
    <property type="evidence" value="ECO:0007669"/>
    <property type="project" value="InterPro"/>
</dbReference>
<name>A0A7Z0CH26_9MICO</name>
<evidence type="ECO:0000256" key="1">
    <source>
        <dbReference type="ARBA" id="ARBA00022679"/>
    </source>
</evidence>
<protein>
    <recommendedName>
        <fullName evidence="3">N-acetyltransferase domain-containing protein</fullName>
    </recommendedName>
</protein>
<dbReference type="PANTHER" id="PTHR43877">
    <property type="entry name" value="AMINOALKYLPHOSPHONATE N-ACETYLTRANSFERASE-RELATED-RELATED"/>
    <property type="match status" value="1"/>
</dbReference>
<keyword evidence="1" id="KW-0808">Transferase</keyword>
<dbReference type="Pfam" id="PF00583">
    <property type="entry name" value="Acetyltransf_1"/>
    <property type="match status" value="1"/>
</dbReference>
<keyword evidence="5" id="KW-1185">Reference proteome</keyword>
<dbReference type="InterPro" id="IPR000182">
    <property type="entry name" value="GNAT_dom"/>
</dbReference>
<comment type="caution">
    <text evidence="4">The sequence shown here is derived from an EMBL/GenBank/DDBJ whole genome shotgun (WGS) entry which is preliminary data.</text>
</comment>
<reference evidence="4 5" key="1">
    <citation type="submission" date="2020-07" db="EMBL/GenBank/DDBJ databases">
        <title>Sequencing the genomes of 1000 actinobacteria strains.</title>
        <authorList>
            <person name="Klenk H.-P."/>
        </authorList>
    </citation>
    <scope>NUCLEOTIDE SEQUENCE [LARGE SCALE GENOMIC DNA]</scope>
    <source>
        <strain evidence="4 5">DSM 19970</strain>
    </source>
</reference>
<dbReference type="SUPFAM" id="SSF55729">
    <property type="entry name" value="Acyl-CoA N-acyltransferases (Nat)"/>
    <property type="match status" value="1"/>
</dbReference>
<feature type="domain" description="N-acetyltransferase" evidence="3">
    <location>
        <begin position="3"/>
        <end position="137"/>
    </location>
</feature>
<proteinExistence type="predicted"/>
<keyword evidence="2" id="KW-0012">Acyltransferase</keyword>
<organism evidence="4 5">
    <name type="scientific">Demequina lutea</name>
    <dbReference type="NCBI Taxonomy" id="431489"/>
    <lineage>
        <taxon>Bacteria</taxon>
        <taxon>Bacillati</taxon>
        <taxon>Actinomycetota</taxon>
        <taxon>Actinomycetes</taxon>
        <taxon>Micrococcales</taxon>
        <taxon>Demequinaceae</taxon>
        <taxon>Demequina</taxon>
    </lineage>
</organism>
<evidence type="ECO:0000256" key="2">
    <source>
        <dbReference type="ARBA" id="ARBA00023315"/>
    </source>
</evidence>
<evidence type="ECO:0000313" key="4">
    <source>
        <dbReference type="EMBL" id="NYI41071.1"/>
    </source>
</evidence>
<evidence type="ECO:0000259" key="3">
    <source>
        <dbReference type="PROSITE" id="PS51186"/>
    </source>
</evidence>
<dbReference type="EMBL" id="JACBZO010000001">
    <property type="protein sequence ID" value="NYI41071.1"/>
    <property type="molecule type" value="Genomic_DNA"/>
</dbReference>
<dbReference type="AlphaFoldDB" id="A0A7Z0CH26"/>
<evidence type="ECO:0000313" key="5">
    <source>
        <dbReference type="Proteomes" id="UP000547973"/>
    </source>
</evidence>
<sequence>MTMEIRRFAVEDTDAVVALWADAFPNDPARNDPPQMIARKIARDAELFWVAADGAVVGAVMAGYDGVRGWIYHLAVTPARRGEGIAKALVLHAMGELRALGCPKVNLQVRGGNAGLIAFYEALGWQEDDARSFGLLF</sequence>
<dbReference type="Proteomes" id="UP000547973">
    <property type="component" value="Unassembled WGS sequence"/>
</dbReference>
<dbReference type="NCBIfam" id="NF002959">
    <property type="entry name" value="PRK03624.1"/>
    <property type="match status" value="1"/>
</dbReference>
<dbReference type="InterPro" id="IPR016181">
    <property type="entry name" value="Acyl_CoA_acyltransferase"/>
</dbReference>
<dbReference type="PROSITE" id="PS51186">
    <property type="entry name" value="GNAT"/>
    <property type="match status" value="1"/>
</dbReference>
<dbReference type="InterPro" id="IPR050832">
    <property type="entry name" value="Bact_Acetyltransf"/>
</dbReference>
<gene>
    <name evidence="4" type="ORF">BKA03_001190</name>
</gene>
<dbReference type="Gene3D" id="3.40.630.30">
    <property type="match status" value="1"/>
</dbReference>
<dbReference type="RefSeq" id="WP_202965743.1">
    <property type="nucleotide sequence ID" value="NZ_BBRC01000007.1"/>
</dbReference>
<accession>A0A7Z0CH26</accession>
<dbReference type="CDD" id="cd04301">
    <property type="entry name" value="NAT_SF"/>
    <property type="match status" value="1"/>
</dbReference>